<dbReference type="GeneID" id="19332342"/>
<reference evidence="1 2" key="1">
    <citation type="journal article" date="2012" name="PLoS Pathog.">
        <title>Diverse lifestyles and strategies of plant pathogenesis encoded in the genomes of eighteen Dothideomycetes fungi.</title>
        <authorList>
            <person name="Ohm R.A."/>
            <person name="Feau N."/>
            <person name="Henrissat B."/>
            <person name="Schoch C.L."/>
            <person name="Horwitz B.A."/>
            <person name="Barry K.W."/>
            <person name="Condon B.J."/>
            <person name="Copeland A.C."/>
            <person name="Dhillon B."/>
            <person name="Glaser F."/>
            <person name="Hesse C.N."/>
            <person name="Kosti I."/>
            <person name="LaButti K."/>
            <person name="Lindquist E.A."/>
            <person name="Lucas S."/>
            <person name="Salamov A.A."/>
            <person name="Bradshaw R.E."/>
            <person name="Ciuffetti L."/>
            <person name="Hamelin R.C."/>
            <person name="Kema G.H.J."/>
            <person name="Lawrence C."/>
            <person name="Scott J.A."/>
            <person name="Spatafora J.W."/>
            <person name="Turgeon B.G."/>
            <person name="de Wit P.J.G.M."/>
            <person name="Zhong S."/>
            <person name="Goodwin S.B."/>
            <person name="Grigoriev I.V."/>
        </authorList>
    </citation>
    <scope>NUCLEOTIDE SEQUENCE [LARGE SCALE GENOMIC DNA]</scope>
    <source>
        <strain evidence="1 2">CIRAD86</strain>
    </source>
</reference>
<organism evidence="1 2">
    <name type="scientific">Pseudocercospora fijiensis (strain CIRAD86)</name>
    <name type="common">Black leaf streak disease fungus</name>
    <name type="synonym">Mycosphaerella fijiensis</name>
    <dbReference type="NCBI Taxonomy" id="383855"/>
    <lineage>
        <taxon>Eukaryota</taxon>
        <taxon>Fungi</taxon>
        <taxon>Dikarya</taxon>
        <taxon>Ascomycota</taxon>
        <taxon>Pezizomycotina</taxon>
        <taxon>Dothideomycetes</taxon>
        <taxon>Dothideomycetidae</taxon>
        <taxon>Mycosphaerellales</taxon>
        <taxon>Mycosphaerellaceae</taxon>
        <taxon>Pseudocercospora</taxon>
    </lineage>
</organism>
<dbReference type="VEuPathDB" id="FungiDB:MYCFIDRAFT_169285"/>
<accession>N1Q5Y1</accession>
<dbReference type="KEGG" id="pfj:MYCFIDRAFT_169285"/>
<dbReference type="EMBL" id="KB446555">
    <property type="protein sequence ID" value="EME87469.1"/>
    <property type="molecule type" value="Genomic_DNA"/>
</dbReference>
<evidence type="ECO:0000313" key="2">
    <source>
        <dbReference type="Proteomes" id="UP000016932"/>
    </source>
</evidence>
<dbReference type="AlphaFoldDB" id="N1Q5Y1"/>
<dbReference type="HOGENOM" id="CLU_842314_0_0_1"/>
<proteinExistence type="predicted"/>
<gene>
    <name evidence="1" type="ORF">MYCFIDRAFT_169285</name>
</gene>
<dbReference type="RefSeq" id="XP_007920890.1">
    <property type="nucleotide sequence ID" value="XM_007922699.1"/>
</dbReference>
<name>N1Q5Y1_PSEFD</name>
<keyword evidence="2" id="KW-1185">Reference proteome</keyword>
<sequence length="330" mass="36515">MLTREVTRLCVVGALYVFISLQAMEHHGMSFTERWEHRVIGQHCPPKHDTAPCVLVLSSAHFNLNDARGQCVHHQTTSNAPPPRLQDDSQYGTARLREIASLGPARHKASCEACELAQSSASDALVRIRIRAGVYLYMQDATTSEQVPLEPIQGSALMISRQDMHRIFFESTTLVAKRTRTENIAKPLQGCLCAAARHGHDDRFQRSCFAYRTARTRRDDCCRSRRRPLNVPEPDDDVIWLTAMPSSLHAFEKPRMGWPTSGPLRHSPCPPIQKSILKATLAGHAPKFASARNCTEMSACGAAPGHCILGPPSSSQERFAVSTIEDAVSL</sequence>
<protein>
    <submittedName>
        <fullName evidence="1">Uncharacterized protein</fullName>
    </submittedName>
</protein>
<evidence type="ECO:0000313" key="1">
    <source>
        <dbReference type="EMBL" id="EME87469.1"/>
    </source>
</evidence>
<dbReference type="Proteomes" id="UP000016932">
    <property type="component" value="Unassembled WGS sequence"/>
</dbReference>